<feature type="compositionally biased region" description="Polar residues" evidence="7">
    <location>
        <begin position="95"/>
        <end position="107"/>
    </location>
</feature>
<feature type="region of interest" description="Disordered" evidence="7">
    <location>
        <begin position="415"/>
        <end position="440"/>
    </location>
</feature>
<keyword evidence="4 5" id="KW-0539">Nucleus</keyword>
<name>A0ABP0E180_9PEZI</name>
<feature type="compositionally biased region" description="Low complexity" evidence="7">
    <location>
        <begin position="415"/>
        <end position="436"/>
    </location>
</feature>
<evidence type="ECO:0000256" key="6">
    <source>
        <dbReference type="RuleBase" id="RU000682"/>
    </source>
</evidence>
<evidence type="ECO:0000256" key="5">
    <source>
        <dbReference type="PROSITE-ProRule" id="PRU00108"/>
    </source>
</evidence>
<dbReference type="EMBL" id="CAWUON010000134">
    <property type="protein sequence ID" value="CAK7274204.1"/>
    <property type="molecule type" value="Genomic_DNA"/>
</dbReference>
<dbReference type="InterPro" id="IPR050453">
    <property type="entry name" value="LIM_Homeobox_TF"/>
</dbReference>
<dbReference type="InterPro" id="IPR009057">
    <property type="entry name" value="Homeodomain-like_sf"/>
</dbReference>
<evidence type="ECO:0000256" key="7">
    <source>
        <dbReference type="SAM" id="MobiDB-lite"/>
    </source>
</evidence>
<evidence type="ECO:0000259" key="8">
    <source>
        <dbReference type="PROSITE" id="PS50071"/>
    </source>
</evidence>
<protein>
    <recommendedName>
        <fullName evidence="8">Homeobox domain-containing protein</fullName>
    </recommendedName>
</protein>
<proteinExistence type="predicted"/>
<feature type="DNA-binding region" description="Homeobox" evidence="5">
    <location>
        <begin position="228"/>
        <end position="288"/>
    </location>
</feature>
<evidence type="ECO:0000256" key="1">
    <source>
        <dbReference type="ARBA" id="ARBA00004123"/>
    </source>
</evidence>
<evidence type="ECO:0000313" key="9">
    <source>
        <dbReference type="EMBL" id="CAK7274204.1"/>
    </source>
</evidence>
<gene>
    <name evidence="9" type="ORF">SEPCBS119000_006053</name>
</gene>
<dbReference type="InterPro" id="IPR001356">
    <property type="entry name" value="HD"/>
</dbReference>
<feature type="domain" description="Homeobox" evidence="8">
    <location>
        <begin position="226"/>
        <end position="287"/>
    </location>
</feature>
<keyword evidence="3 5" id="KW-0371">Homeobox</keyword>
<comment type="caution">
    <text evidence="9">The sequence shown here is derived from an EMBL/GenBank/DDBJ whole genome shotgun (WGS) entry which is preliminary data.</text>
</comment>
<dbReference type="PANTHER" id="PTHR24208:SF166">
    <property type="entry name" value="LIM HOMEOBOX TRANSCRIPTION FACTOR 1 ALPHA, ISOFORM B"/>
    <property type="match status" value="1"/>
</dbReference>
<dbReference type="PROSITE" id="PS50071">
    <property type="entry name" value="HOMEOBOX_2"/>
    <property type="match status" value="1"/>
</dbReference>
<evidence type="ECO:0000256" key="4">
    <source>
        <dbReference type="ARBA" id="ARBA00023242"/>
    </source>
</evidence>
<dbReference type="Pfam" id="PF00046">
    <property type="entry name" value="Homeodomain"/>
    <property type="match status" value="1"/>
</dbReference>
<dbReference type="Gene3D" id="1.10.10.60">
    <property type="entry name" value="Homeodomain-like"/>
    <property type="match status" value="1"/>
</dbReference>
<reference evidence="9 10" key="1">
    <citation type="submission" date="2024-01" db="EMBL/GenBank/DDBJ databases">
        <authorList>
            <person name="Allen C."/>
            <person name="Tagirdzhanova G."/>
        </authorList>
    </citation>
    <scope>NUCLEOTIDE SEQUENCE [LARGE SCALE GENOMIC DNA]</scope>
    <source>
        <strain evidence="9 10">CBS 119000</strain>
    </source>
</reference>
<dbReference type="PANTHER" id="PTHR24208">
    <property type="entry name" value="LIM/HOMEOBOX PROTEIN LHX"/>
    <property type="match status" value="1"/>
</dbReference>
<accession>A0ABP0E180</accession>
<organism evidence="9 10">
    <name type="scientific">Sporothrix epigloea</name>
    <dbReference type="NCBI Taxonomy" id="1892477"/>
    <lineage>
        <taxon>Eukaryota</taxon>
        <taxon>Fungi</taxon>
        <taxon>Dikarya</taxon>
        <taxon>Ascomycota</taxon>
        <taxon>Pezizomycotina</taxon>
        <taxon>Sordariomycetes</taxon>
        <taxon>Sordariomycetidae</taxon>
        <taxon>Ophiostomatales</taxon>
        <taxon>Ophiostomataceae</taxon>
        <taxon>Sporothrix</taxon>
    </lineage>
</organism>
<keyword evidence="10" id="KW-1185">Reference proteome</keyword>
<dbReference type="CDD" id="cd00086">
    <property type="entry name" value="homeodomain"/>
    <property type="match status" value="1"/>
</dbReference>
<dbReference type="SMART" id="SM00389">
    <property type="entry name" value="HOX"/>
    <property type="match status" value="1"/>
</dbReference>
<evidence type="ECO:0000256" key="2">
    <source>
        <dbReference type="ARBA" id="ARBA00023125"/>
    </source>
</evidence>
<dbReference type="SUPFAM" id="SSF46689">
    <property type="entry name" value="Homeodomain-like"/>
    <property type="match status" value="1"/>
</dbReference>
<comment type="subcellular location">
    <subcellularLocation>
        <location evidence="1 5 6">Nucleus</location>
    </subcellularLocation>
</comment>
<keyword evidence="2 5" id="KW-0238">DNA-binding</keyword>
<sequence length="516" mass="55580">MSNTRYDTPLSIATAEWSGHFSTLPLTVPAVVKQAIDHGTEYSEKVDGSREKIDSTTTSAAAASNGVARSGPEIKKQTCEIVTLVGGSTGDQDDQSPQNGTPSSDLNQCYSIVSYGDKHDYARASRVCATWPPKRYAATAVTEANGHHQLPNLLHRSEDAPGRDYGTEDVHLTGSPLPSDFHPSQFDSHSAGSFSQEYPCPQNENAELIGSPEPGKATILPLVPAAAKKMKRFRLTHKQTRFLVSEFTKQPHPDAALRERFSREIPGLSARQVQVWFQNRRAKVKRMAADDHERMIKMRAVPVNFDNIQALHSPYGVAHNLCAPMTTACFDYSAAAAALASTYPGVVDVHQSIGSSTMASGHSSQQHSRQLPDQHIQPTPCNFRLAPSGLGTGYDILGYGPVAAVGSLAHLSPLPSTSSSSEHEYSSCGTTSTGSTPVLNPPALDFRFREKGKSVVEESNSRARLRGNSTNLGQILPSPMDCSHESVLSSVGLGSFASYPGMLRYLCLGDGQRQST</sequence>
<dbReference type="Proteomes" id="UP001642502">
    <property type="component" value="Unassembled WGS sequence"/>
</dbReference>
<feature type="region of interest" description="Disordered" evidence="7">
    <location>
        <begin position="86"/>
        <end position="107"/>
    </location>
</feature>
<evidence type="ECO:0000313" key="10">
    <source>
        <dbReference type="Proteomes" id="UP001642502"/>
    </source>
</evidence>
<evidence type="ECO:0000256" key="3">
    <source>
        <dbReference type="ARBA" id="ARBA00023155"/>
    </source>
</evidence>